<feature type="compositionally biased region" description="Polar residues" evidence="1">
    <location>
        <begin position="55"/>
        <end position="67"/>
    </location>
</feature>
<evidence type="ECO:0000313" key="3">
    <source>
        <dbReference type="Proteomes" id="UP001279734"/>
    </source>
</evidence>
<gene>
    <name evidence="2" type="ORF">Nepgr_010527</name>
</gene>
<organism evidence="2 3">
    <name type="scientific">Nepenthes gracilis</name>
    <name type="common">Slender pitcher plant</name>
    <dbReference type="NCBI Taxonomy" id="150966"/>
    <lineage>
        <taxon>Eukaryota</taxon>
        <taxon>Viridiplantae</taxon>
        <taxon>Streptophyta</taxon>
        <taxon>Embryophyta</taxon>
        <taxon>Tracheophyta</taxon>
        <taxon>Spermatophyta</taxon>
        <taxon>Magnoliopsida</taxon>
        <taxon>eudicotyledons</taxon>
        <taxon>Gunneridae</taxon>
        <taxon>Pentapetalae</taxon>
        <taxon>Caryophyllales</taxon>
        <taxon>Nepenthaceae</taxon>
        <taxon>Nepenthes</taxon>
    </lineage>
</organism>
<protein>
    <submittedName>
        <fullName evidence="2">Uncharacterized protein</fullName>
    </submittedName>
</protein>
<dbReference type="AlphaFoldDB" id="A0AAD3SDL3"/>
<proteinExistence type="predicted"/>
<evidence type="ECO:0000313" key="2">
    <source>
        <dbReference type="EMBL" id="GMH08687.1"/>
    </source>
</evidence>
<feature type="region of interest" description="Disordered" evidence="1">
    <location>
        <begin position="41"/>
        <end position="67"/>
    </location>
</feature>
<keyword evidence="3" id="KW-1185">Reference proteome</keyword>
<reference evidence="2" key="1">
    <citation type="submission" date="2023-05" db="EMBL/GenBank/DDBJ databases">
        <title>Nepenthes gracilis genome sequencing.</title>
        <authorList>
            <person name="Fukushima K."/>
        </authorList>
    </citation>
    <scope>NUCLEOTIDE SEQUENCE</scope>
    <source>
        <strain evidence="2">SING2019-196</strain>
    </source>
</reference>
<accession>A0AAD3SDL3</accession>
<name>A0AAD3SDL3_NEPGR</name>
<dbReference type="EMBL" id="BSYO01000008">
    <property type="protein sequence ID" value="GMH08687.1"/>
    <property type="molecule type" value="Genomic_DNA"/>
</dbReference>
<dbReference type="Proteomes" id="UP001279734">
    <property type="component" value="Unassembled WGS sequence"/>
</dbReference>
<evidence type="ECO:0000256" key="1">
    <source>
        <dbReference type="SAM" id="MobiDB-lite"/>
    </source>
</evidence>
<comment type="caution">
    <text evidence="2">The sequence shown here is derived from an EMBL/GenBank/DDBJ whole genome shotgun (WGS) entry which is preliminary data.</text>
</comment>
<sequence length="186" mass="20700">MTDTLDVATMDIGIVIRSTVHLSLAFPSILVSCTSNSTASSDYEDTNAAPLAPDSDQQQPHQTHYPSAASQHAEHSLVFTISKFIDQFLQQKSELCLSEAMKTCLHDERKRNQKYLSTFQISSFINHFKIKGRVFINKASSVWLQHQSHHVFRSSMVERMQGVDELSRGLLVALSSSAGRVSEDGT</sequence>